<evidence type="ECO:0000256" key="4">
    <source>
        <dbReference type="ARBA" id="ARBA00023136"/>
    </source>
</evidence>
<protein>
    <recommendedName>
        <fullName evidence="6">O-antigen ligase-related domain-containing protein</fullName>
    </recommendedName>
</protein>
<dbReference type="GO" id="GO:0016020">
    <property type="term" value="C:membrane"/>
    <property type="evidence" value="ECO:0007669"/>
    <property type="project" value="UniProtKB-SubCell"/>
</dbReference>
<feature type="transmembrane region" description="Helical" evidence="5">
    <location>
        <begin position="7"/>
        <end position="23"/>
    </location>
</feature>
<comment type="caution">
    <text evidence="7">The sequence shown here is derived from an EMBL/GenBank/DDBJ whole genome shotgun (WGS) entry which is preliminary data.</text>
</comment>
<evidence type="ECO:0000313" key="8">
    <source>
        <dbReference type="Proteomes" id="UP000193391"/>
    </source>
</evidence>
<evidence type="ECO:0000256" key="3">
    <source>
        <dbReference type="ARBA" id="ARBA00022989"/>
    </source>
</evidence>
<feature type="transmembrane region" description="Helical" evidence="5">
    <location>
        <begin position="287"/>
        <end position="306"/>
    </location>
</feature>
<organism evidence="7 8">
    <name type="scientific">Thalassospira mesophila</name>
    <dbReference type="NCBI Taxonomy" id="1293891"/>
    <lineage>
        <taxon>Bacteria</taxon>
        <taxon>Pseudomonadati</taxon>
        <taxon>Pseudomonadota</taxon>
        <taxon>Alphaproteobacteria</taxon>
        <taxon>Rhodospirillales</taxon>
        <taxon>Thalassospiraceae</taxon>
        <taxon>Thalassospira</taxon>
    </lineage>
</organism>
<feature type="transmembrane region" description="Helical" evidence="5">
    <location>
        <begin position="29"/>
        <end position="51"/>
    </location>
</feature>
<keyword evidence="8" id="KW-1185">Reference proteome</keyword>
<sequence length="472" mass="51650">MKTVRRFVFFGLLALIALAPLPYGSNRPWAWSILSLWVGILVLLDAIVAFADPVQGERRFMRRIAIPAILFIPVVIWILVQASPNIWPLATHPIWAETAAQLGRNTGAYISIDPELTRNALMVLLAYAGVFWLAVRYGRDRENAITILKFFVIISISYAAYGLIVFFAGWKNILWIPKSAYLGDLTSTFINRNSYATFAGFGVVASVVLLIKVLGTGAERQISIRTALRNFLGKRMSILLLPIIGILICSTAVLLTHSRAGAACMFTAVIVAIFGMRLTATPSLTGFAARYAVIGIAVTGVFIYVLSGDVTENRFAGVDSDAAIRMAVYEPTYNAILTAADTGYGYGSFEPGFRIFKSRKIAGVSWDHAHDSYLEIFFGLGVPGALILLACLVMVGLHLINGIRTRKRDQIFPILAIAILIQIALHSLVDFSIQMPAVGIVLFCLIGVGWAQSFSSMRYNANTKGKEMPLNT</sequence>
<dbReference type="STRING" id="1293891.TMES_11200"/>
<keyword evidence="3 5" id="KW-1133">Transmembrane helix</keyword>
<feature type="domain" description="O-antigen ligase-related" evidence="6">
    <location>
        <begin position="245"/>
        <end position="389"/>
    </location>
</feature>
<dbReference type="PANTHER" id="PTHR37422">
    <property type="entry name" value="TEICHURONIC ACID BIOSYNTHESIS PROTEIN TUAE"/>
    <property type="match status" value="1"/>
</dbReference>
<gene>
    <name evidence="7" type="ORF">TMES_11200</name>
</gene>
<evidence type="ECO:0000259" key="6">
    <source>
        <dbReference type="Pfam" id="PF04932"/>
    </source>
</evidence>
<keyword evidence="2 5" id="KW-0812">Transmembrane</keyword>
<dbReference type="EMBL" id="JFKA01000004">
    <property type="protein sequence ID" value="OSQ38402.1"/>
    <property type="molecule type" value="Genomic_DNA"/>
</dbReference>
<dbReference type="InterPro" id="IPR007016">
    <property type="entry name" value="O-antigen_ligase-rel_domated"/>
</dbReference>
<evidence type="ECO:0000256" key="1">
    <source>
        <dbReference type="ARBA" id="ARBA00004141"/>
    </source>
</evidence>
<dbReference type="InterPro" id="IPR051533">
    <property type="entry name" value="WaaL-like"/>
</dbReference>
<feature type="transmembrane region" description="Helical" evidence="5">
    <location>
        <begin position="195"/>
        <end position="215"/>
    </location>
</feature>
<evidence type="ECO:0000313" key="7">
    <source>
        <dbReference type="EMBL" id="OSQ38402.1"/>
    </source>
</evidence>
<feature type="transmembrane region" description="Helical" evidence="5">
    <location>
        <begin position="411"/>
        <end position="429"/>
    </location>
</feature>
<dbReference type="Pfam" id="PF04932">
    <property type="entry name" value="Wzy_C"/>
    <property type="match status" value="1"/>
</dbReference>
<feature type="transmembrane region" description="Helical" evidence="5">
    <location>
        <begin position="147"/>
        <end position="170"/>
    </location>
</feature>
<proteinExistence type="predicted"/>
<feature type="transmembrane region" description="Helical" evidence="5">
    <location>
        <begin position="376"/>
        <end position="399"/>
    </location>
</feature>
<feature type="transmembrane region" description="Helical" evidence="5">
    <location>
        <begin position="260"/>
        <end position="280"/>
    </location>
</feature>
<evidence type="ECO:0000256" key="5">
    <source>
        <dbReference type="SAM" id="Phobius"/>
    </source>
</evidence>
<feature type="transmembrane region" description="Helical" evidence="5">
    <location>
        <begin position="116"/>
        <end position="135"/>
    </location>
</feature>
<feature type="transmembrane region" description="Helical" evidence="5">
    <location>
        <begin position="435"/>
        <end position="454"/>
    </location>
</feature>
<accession>A0A1Y2L087</accession>
<reference evidence="7 8" key="1">
    <citation type="submission" date="2014-03" db="EMBL/GenBank/DDBJ databases">
        <title>The draft genome sequence of Thalassospira mesophila JCM 18969.</title>
        <authorList>
            <person name="Lai Q."/>
            <person name="Shao Z."/>
        </authorList>
    </citation>
    <scope>NUCLEOTIDE SEQUENCE [LARGE SCALE GENOMIC DNA]</scope>
    <source>
        <strain evidence="7 8">JCM 18969</strain>
    </source>
</reference>
<dbReference type="Proteomes" id="UP000193391">
    <property type="component" value="Unassembled WGS sequence"/>
</dbReference>
<dbReference type="AlphaFoldDB" id="A0A1Y2L087"/>
<comment type="subcellular location">
    <subcellularLocation>
        <location evidence="1">Membrane</location>
        <topology evidence="1">Multi-pass membrane protein</topology>
    </subcellularLocation>
</comment>
<dbReference type="PANTHER" id="PTHR37422:SF23">
    <property type="entry name" value="TEICHURONIC ACID BIOSYNTHESIS PROTEIN TUAE"/>
    <property type="match status" value="1"/>
</dbReference>
<evidence type="ECO:0000256" key="2">
    <source>
        <dbReference type="ARBA" id="ARBA00022692"/>
    </source>
</evidence>
<feature type="transmembrane region" description="Helical" evidence="5">
    <location>
        <begin position="63"/>
        <end position="80"/>
    </location>
</feature>
<feature type="transmembrane region" description="Helical" evidence="5">
    <location>
        <begin position="236"/>
        <end position="254"/>
    </location>
</feature>
<keyword evidence="4 5" id="KW-0472">Membrane</keyword>
<name>A0A1Y2L087_9PROT</name>